<feature type="domain" description="PPIase cyclophilin-type" evidence="5">
    <location>
        <begin position="84"/>
        <end position="234"/>
    </location>
</feature>
<organism evidence="6 7">
    <name type="scientific">Kordia periserrulae</name>
    <dbReference type="NCBI Taxonomy" id="701523"/>
    <lineage>
        <taxon>Bacteria</taxon>
        <taxon>Pseudomonadati</taxon>
        <taxon>Bacteroidota</taxon>
        <taxon>Flavobacteriia</taxon>
        <taxon>Flavobacteriales</taxon>
        <taxon>Flavobacteriaceae</taxon>
        <taxon>Kordia</taxon>
    </lineage>
</organism>
<dbReference type="GO" id="GO:0006457">
    <property type="term" value="P:protein folding"/>
    <property type="evidence" value="ECO:0007669"/>
    <property type="project" value="InterPro"/>
</dbReference>
<comment type="caution">
    <text evidence="6">The sequence shown here is derived from an EMBL/GenBank/DDBJ whole genome shotgun (WGS) entry which is preliminary data.</text>
</comment>
<proteinExistence type="inferred from homology"/>
<gene>
    <name evidence="6" type="ORF">C8N46_103140</name>
</gene>
<dbReference type="InterPro" id="IPR002130">
    <property type="entry name" value="Cyclophilin-type_PPIase_dom"/>
</dbReference>
<dbReference type="Pfam" id="PF00160">
    <property type="entry name" value="Pro_isomerase"/>
    <property type="match status" value="1"/>
</dbReference>
<dbReference type="PROSITE" id="PS51257">
    <property type="entry name" value="PROKAR_LIPOPROTEIN"/>
    <property type="match status" value="1"/>
</dbReference>
<reference evidence="6 7" key="1">
    <citation type="submission" date="2018-04" db="EMBL/GenBank/DDBJ databases">
        <title>Genomic Encyclopedia of Archaeal and Bacterial Type Strains, Phase II (KMG-II): from individual species to whole genera.</title>
        <authorList>
            <person name="Goeker M."/>
        </authorList>
    </citation>
    <scope>NUCLEOTIDE SEQUENCE [LARGE SCALE GENOMIC DNA]</scope>
    <source>
        <strain evidence="6 7">DSM 25731</strain>
    </source>
</reference>
<dbReference type="GO" id="GO:0003755">
    <property type="term" value="F:peptidyl-prolyl cis-trans isomerase activity"/>
    <property type="evidence" value="ECO:0007669"/>
    <property type="project" value="UniProtKB-UniRule"/>
</dbReference>
<dbReference type="CDD" id="cd00317">
    <property type="entry name" value="cyclophilin"/>
    <property type="match status" value="1"/>
</dbReference>
<dbReference type="EMBL" id="QBKT01000003">
    <property type="protein sequence ID" value="PTX62042.1"/>
    <property type="molecule type" value="Genomic_DNA"/>
</dbReference>
<dbReference type="SUPFAM" id="SSF50891">
    <property type="entry name" value="Cyclophilin-like"/>
    <property type="match status" value="1"/>
</dbReference>
<comment type="similarity">
    <text evidence="1 4">Belongs to the cyclophilin-type PPIase family.</text>
</comment>
<dbReference type="PROSITE" id="PS50072">
    <property type="entry name" value="CSA_PPIASE_2"/>
    <property type="match status" value="1"/>
</dbReference>
<evidence type="ECO:0000313" key="7">
    <source>
        <dbReference type="Proteomes" id="UP000244090"/>
    </source>
</evidence>
<accession>A0A2T6C145</accession>
<dbReference type="PROSITE" id="PS00170">
    <property type="entry name" value="CSA_PPIASE_1"/>
    <property type="match status" value="1"/>
</dbReference>
<evidence type="ECO:0000256" key="3">
    <source>
        <dbReference type="ARBA" id="ARBA00023235"/>
    </source>
</evidence>
<dbReference type="RefSeq" id="WP_108114271.1">
    <property type="nucleotide sequence ID" value="NZ_QBKT01000003.1"/>
</dbReference>
<dbReference type="Proteomes" id="UP000244090">
    <property type="component" value="Unassembled WGS sequence"/>
</dbReference>
<dbReference type="OrthoDB" id="9807797at2"/>
<protein>
    <recommendedName>
        <fullName evidence="4">Peptidyl-prolyl cis-trans isomerase</fullName>
        <shortName evidence="4">PPIase</shortName>
        <ecNumber evidence="4">5.2.1.8</ecNumber>
    </recommendedName>
</protein>
<dbReference type="PRINTS" id="PR00153">
    <property type="entry name" value="CSAPPISMRASE"/>
</dbReference>
<keyword evidence="3 4" id="KW-0413">Isomerase</keyword>
<name>A0A2T6C145_9FLAO</name>
<sequence>MKKICLVLIVTFLVFGCEDTKTSTPKLNTSEKTDTIKTVTKTPEKKKKKKEKEVKITNDNVLDYMLEYGKNNPERKVRIKTDFGNIDLELYEETPYHRANFIMLAKRNYFEGTQFHRVVKDFVIQGGNSDGWSIAKKRQKIGKYLLPPDTKKGFKHDRGVISMPSGDIDRAYKYASPYEFFIVQKKGGTHHLNGEYTAFGKVISGMDVVDEIANQPTDKGEWPKKNIMIRGVEVLD</sequence>
<evidence type="ECO:0000313" key="6">
    <source>
        <dbReference type="EMBL" id="PTX62042.1"/>
    </source>
</evidence>
<evidence type="ECO:0000256" key="1">
    <source>
        <dbReference type="ARBA" id="ARBA00007365"/>
    </source>
</evidence>
<dbReference type="EC" id="5.2.1.8" evidence="4"/>
<dbReference type="AlphaFoldDB" id="A0A2T6C145"/>
<evidence type="ECO:0000259" key="5">
    <source>
        <dbReference type="PROSITE" id="PS50072"/>
    </source>
</evidence>
<dbReference type="InterPro" id="IPR020892">
    <property type="entry name" value="Cyclophilin-type_PPIase_CS"/>
</dbReference>
<dbReference type="PANTHER" id="PTHR45625">
    <property type="entry name" value="PEPTIDYL-PROLYL CIS-TRANS ISOMERASE-RELATED"/>
    <property type="match status" value="1"/>
</dbReference>
<evidence type="ECO:0000256" key="4">
    <source>
        <dbReference type="RuleBase" id="RU363019"/>
    </source>
</evidence>
<dbReference type="InterPro" id="IPR044666">
    <property type="entry name" value="Cyclophilin_A-like"/>
</dbReference>
<keyword evidence="7" id="KW-1185">Reference proteome</keyword>
<dbReference type="InterPro" id="IPR029000">
    <property type="entry name" value="Cyclophilin-like_dom_sf"/>
</dbReference>
<dbReference type="Gene3D" id="2.40.100.10">
    <property type="entry name" value="Cyclophilin-like"/>
    <property type="match status" value="1"/>
</dbReference>
<comment type="catalytic activity">
    <reaction evidence="4">
        <text>[protein]-peptidylproline (omega=180) = [protein]-peptidylproline (omega=0)</text>
        <dbReference type="Rhea" id="RHEA:16237"/>
        <dbReference type="Rhea" id="RHEA-COMP:10747"/>
        <dbReference type="Rhea" id="RHEA-COMP:10748"/>
        <dbReference type="ChEBI" id="CHEBI:83833"/>
        <dbReference type="ChEBI" id="CHEBI:83834"/>
        <dbReference type="EC" id="5.2.1.8"/>
    </reaction>
</comment>
<dbReference type="PANTHER" id="PTHR45625:SF4">
    <property type="entry name" value="PEPTIDYLPROLYL ISOMERASE DOMAIN AND WD REPEAT-CONTAINING PROTEIN 1"/>
    <property type="match status" value="1"/>
</dbReference>
<evidence type="ECO:0000256" key="2">
    <source>
        <dbReference type="ARBA" id="ARBA00023110"/>
    </source>
</evidence>
<keyword evidence="2 4" id="KW-0697">Rotamase</keyword>
<comment type="function">
    <text evidence="4">PPIases accelerate the folding of proteins. It catalyzes the cis-trans isomerization of proline imidic peptide bonds in oligopeptides.</text>
</comment>